<feature type="compositionally biased region" description="Polar residues" evidence="1">
    <location>
        <begin position="761"/>
        <end position="772"/>
    </location>
</feature>
<feature type="compositionally biased region" description="Low complexity" evidence="1">
    <location>
        <begin position="692"/>
        <end position="716"/>
    </location>
</feature>
<feature type="compositionally biased region" description="Low complexity" evidence="1">
    <location>
        <begin position="511"/>
        <end position="540"/>
    </location>
</feature>
<organism evidence="2 3">
    <name type="scientific">Allacma fusca</name>
    <dbReference type="NCBI Taxonomy" id="39272"/>
    <lineage>
        <taxon>Eukaryota</taxon>
        <taxon>Metazoa</taxon>
        <taxon>Ecdysozoa</taxon>
        <taxon>Arthropoda</taxon>
        <taxon>Hexapoda</taxon>
        <taxon>Collembola</taxon>
        <taxon>Symphypleona</taxon>
        <taxon>Sminthuridae</taxon>
        <taxon>Allacma</taxon>
    </lineage>
</organism>
<evidence type="ECO:0000256" key="1">
    <source>
        <dbReference type="SAM" id="MobiDB-lite"/>
    </source>
</evidence>
<feature type="compositionally biased region" description="Polar residues" evidence="1">
    <location>
        <begin position="664"/>
        <end position="673"/>
    </location>
</feature>
<dbReference type="AlphaFoldDB" id="A0A8J2KQ28"/>
<evidence type="ECO:0000313" key="3">
    <source>
        <dbReference type="Proteomes" id="UP000708208"/>
    </source>
</evidence>
<name>A0A8J2KQ28_9HEXA</name>
<feature type="region of interest" description="Disordered" evidence="1">
    <location>
        <begin position="209"/>
        <end position="285"/>
    </location>
</feature>
<comment type="caution">
    <text evidence="2">The sequence shown here is derived from an EMBL/GenBank/DDBJ whole genome shotgun (WGS) entry which is preliminary data.</text>
</comment>
<reference evidence="2" key="1">
    <citation type="submission" date="2021-06" db="EMBL/GenBank/DDBJ databases">
        <authorList>
            <person name="Hodson N. C."/>
            <person name="Mongue J. A."/>
            <person name="Jaron S. K."/>
        </authorList>
    </citation>
    <scope>NUCLEOTIDE SEQUENCE</scope>
</reference>
<feature type="region of interest" description="Disordered" evidence="1">
    <location>
        <begin position="747"/>
        <end position="789"/>
    </location>
</feature>
<feature type="compositionally biased region" description="Basic and acidic residues" evidence="1">
    <location>
        <begin position="544"/>
        <end position="554"/>
    </location>
</feature>
<dbReference type="OrthoDB" id="6345122at2759"/>
<feature type="region of interest" description="Disordered" evidence="1">
    <location>
        <begin position="639"/>
        <end position="728"/>
    </location>
</feature>
<feature type="region of interest" description="Disordered" evidence="1">
    <location>
        <begin position="431"/>
        <end position="584"/>
    </location>
</feature>
<feature type="compositionally biased region" description="Acidic residues" evidence="1">
    <location>
        <begin position="150"/>
        <end position="162"/>
    </location>
</feature>
<dbReference type="Proteomes" id="UP000708208">
    <property type="component" value="Unassembled WGS sequence"/>
</dbReference>
<keyword evidence="3" id="KW-1185">Reference proteome</keyword>
<feature type="compositionally biased region" description="Polar residues" evidence="1">
    <location>
        <begin position="452"/>
        <end position="464"/>
    </location>
</feature>
<feature type="region of interest" description="Disordered" evidence="1">
    <location>
        <begin position="823"/>
        <end position="844"/>
    </location>
</feature>
<sequence>MQRFINRNNKILRHPQEIEASTTPDSDTCQCGVFLLGSPPLEFSADAKPVLSGHPVTANCSLKDDRISCATICRQLIQAMSESHENTPLVQTVVLAATRTLACQRFNESHKVPLPRTILGSDHHAIAKLDESRKAWKFIVGPLPRREIEGENEESNTADEETNSVGKLSQPKWLGGFYRWCDSQWVYAGVSLQEPLCCLKHLPKKCPSFRKEADPEPQSTSEVGTARNGRQPRLIIKKRPEDDLSSEEQDLQPLEDGATTSAEKIPPTTSTLSDSSSETEGPFGNASSEVIHVFDNMETDDLPNKRKPLNSTVLAEAFQFVGALMRSLGFGEVADGVAHVLPASTASDLLERIDVGGWVGTYQDKYVMWSREFNLGYCYVEYGLYNIASDGFVATTSNLIARLFKSNSQPPSMSNHMNNYISPMSSMSDNFKSAFPGHPGLPGNRRVRRSEPNVSVSRSYTSVGGRQRRLTRTQTQARSPLEQLASIARIETASPLGPPPVSTPTIEKRYSQQQYQPMPQPLPLQHQHQPSQQFPSQHMPIIERTTESVGESRKSSQPPRARRQPEKTHNQSQHKVKQSGKDASTGQLMNLASALVQTAMGGSEVDKVSLIMQNALPLVSQVATSPMIQGMVSNLVTSFLTPPRSPPVKGGQGQGPTGPTGSSTMPNNVNPSGPSRKPVREPVESNEINDLPVSSSSNRPSQSAPSMSSSGPSGESGPSGGSGGLGGSGGIASLFSQIVQTYLKHQFSSGFESKPPPRPQNIMNTKPQKTTGSSSASSSSTVLNDDEKTGDVDVVSRISEVAKPFFISYFGVVPDVPGFGQLSISERRDRPGSSKDSTAYLTNDPDPGTGITDLVFGSPNLPETGNPVFDFGNRVAYAFSRANDPLQGLYCFKQYAVNKMWDYFRVGVRTLFKRDLH</sequence>
<proteinExistence type="predicted"/>
<evidence type="ECO:0000313" key="2">
    <source>
        <dbReference type="EMBL" id="CAG7818600.1"/>
    </source>
</evidence>
<feature type="compositionally biased region" description="Gly residues" evidence="1">
    <location>
        <begin position="717"/>
        <end position="728"/>
    </location>
</feature>
<dbReference type="EMBL" id="CAJVCH010425139">
    <property type="protein sequence ID" value="CAG7818600.1"/>
    <property type="molecule type" value="Genomic_DNA"/>
</dbReference>
<accession>A0A8J2KQ28</accession>
<gene>
    <name evidence="2" type="ORF">AFUS01_LOCUS29094</name>
</gene>
<feature type="region of interest" description="Disordered" evidence="1">
    <location>
        <begin position="147"/>
        <end position="167"/>
    </location>
</feature>
<feature type="compositionally biased region" description="Low complexity" evidence="1">
    <location>
        <begin position="268"/>
        <end position="280"/>
    </location>
</feature>
<protein>
    <submittedName>
        <fullName evidence="2">Uncharacterized protein</fullName>
    </submittedName>
</protein>